<dbReference type="PANTHER" id="PTHR15116:SF16">
    <property type="entry name" value="DEFECTIVE PROVENTRICULUS, ISOFORM A"/>
    <property type="match status" value="1"/>
</dbReference>
<evidence type="ECO:0000256" key="3">
    <source>
        <dbReference type="ARBA" id="ARBA00023125"/>
    </source>
</evidence>
<dbReference type="InterPro" id="IPR039673">
    <property type="entry name" value="SATB1/SATB2"/>
</dbReference>
<evidence type="ECO:0000256" key="5">
    <source>
        <dbReference type="ARBA" id="ARBA00023242"/>
    </source>
</evidence>
<evidence type="ECO:0000256" key="2">
    <source>
        <dbReference type="ARBA" id="ARBA00022843"/>
    </source>
</evidence>
<keyword evidence="8" id="KW-1185">Reference proteome</keyword>
<dbReference type="GO" id="GO:0005634">
    <property type="term" value="C:nucleus"/>
    <property type="evidence" value="ECO:0007669"/>
    <property type="project" value="UniProtKB-ARBA"/>
</dbReference>
<dbReference type="InterPro" id="IPR032392">
    <property type="entry name" value="ULD"/>
</dbReference>
<dbReference type="EMBL" id="JYDS01000039">
    <property type="protein sequence ID" value="KRZ29984.1"/>
    <property type="molecule type" value="Genomic_DNA"/>
</dbReference>
<evidence type="ECO:0000259" key="6">
    <source>
        <dbReference type="PROSITE" id="PS51982"/>
    </source>
</evidence>
<protein>
    <recommendedName>
        <fullName evidence="6">CMP domain-containing protein</fullName>
    </recommendedName>
</protein>
<dbReference type="GO" id="GO:0000978">
    <property type="term" value="F:RNA polymerase II cis-regulatory region sequence-specific DNA binding"/>
    <property type="evidence" value="ECO:0007669"/>
    <property type="project" value="TreeGrafter"/>
</dbReference>
<evidence type="ECO:0000256" key="4">
    <source>
        <dbReference type="ARBA" id="ARBA00023155"/>
    </source>
</evidence>
<evidence type="ECO:0000256" key="1">
    <source>
        <dbReference type="ARBA" id="ARBA00022737"/>
    </source>
</evidence>
<comment type="caution">
    <text evidence="7">The sequence shown here is derived from an EMBL/GenBank/DDBJ whole genome shotgun (WGS) entry which is preliminary data.</text>
</comment>
<keyword evidence="5" id="KW-0539">Nucleus</keyword>
<dbReference type="Proteomes" id="UP000054805">
    <property type="component" value="Unassembled WGS sequence"/>
</dbReference>
<keyword evidence="3" id="KW-0238">DNA-binding</keyword>
<dbReference type="GO" id="GO:0006338">
    <property type="term" value="P:chromatin remodeling"/>
    <property type="evidence" value="ECO:0007669"/>
    <property type="project" value="InterPro"/>
</dbReference>
<feature type="domain" description="CMP" evidence="6">
    <location>
        <begin position="17"/>
        <end position="123"/>
    </location>
</feature>
<proteinExistence type="predicted"/>
<gene>
    <name evidence="7" type="ORF">T4B_3730</name>
</gene>
<dbReference type="GO" id="GO:0000981">
    <property type="term" value="F:DNA-binding transcription factor activity, RNA polymerase II-specific"/>
    <property type="evidence" value="ECO:0007669"/>
    <property type="project" value="TreeGrafter"/>
</dbReference>
<organism evidence="7 8">
    <name type="scientific">Trichinella pseudospiralis</name>
    <name type="common">Parasitic roundworm</name>
    <dbReference type="NCBI Taxonomy" id="6337"/>
    <lineage>
        <taxon>Eukaryota</taxon>
        <taxon>Metazoa</taxon>
        <taxon>Ecdysozoa</taxon>
        <taxon>Nematoda</taxon>
        <taxon>Enoplea</taxon>
        <taxon>Dorylaimia</taxon>
        <taxon>Trichinellida</taxon>
        <taxon>Trichinellidae</taxon>
        <taxon>Trichinella</taxon>
    </lineage>
</organism>
<dbReference type="InterPro" id="IPR038224">
    <property type="entry name" value="SATB_ULD_sf"/>
</dbReference>
<dbReference type="PROSITE" id="PS51982">
    <property type="entry name" value="CMP"/>
    <property type="match status" value="1"/>
</dbReference>
<accession>A0A0V1J4U7</accession>
<dbReference type="AlphaFoldDB" id="A0A0V1J4U7"/>
<reference evidence="7 8" key="1">
    <citation type="submission" date="2015-01" db="EMBL/GenBank/DDBJ databases">
        <title>Evolution of Trichinella species and genotypes.</title>
        <authorList>
            <person name="Korhonen P.K."/>
            <person name="Edoardo P."/>
            <person name="Giuseppe L.R."/>
            <person name="Gasser R.B."/>
        </authorList>
    </citation>
    <scope>NUCLEOTIDE SEQUENCE [LARGE SCALE GENOMIC DNA]</scope>
    <source>
        <strain evidence="7">ISS588</strain>
    </source>
</reference>
<evidence type="ECO:0000313" key="8">
    <source>
        <dbReference type="Proteomes" id="UP000054805"/>
    </source>
</evidence>
<name>A0A0V1J4U7_TRIPS</name>
<sequence length="212" mass="23027">LKLEHEEEEEGASRPAMAMFPIRCVVETVADGQCIKCSDSGATVLVDSYAIVSGFTQLSQLVDTVLAALGLQHLSYGAKAFSAFSFPFYLCGIGKNLQPLTTLMKRMMICDPQLLTTPSAIHNSASSVSLCKAYSFSCSCLIDQHCLVNNEAAAGNKRNVCVQACSAYRLFGSAPFQLEKQRREQDDDDDYDDNGSRFVSFGVSGFRQQAGC</sequence>
<feature type="non-terminal residue" evidence="7">
    <location>
        <position position="1"/>
    </location>
</feature>
<keyword evidence="2" id="KW-0832">Ubl conjugation</keyword>
<keyword evidence="4" id="KW-0371">Homeobox</keyword>
<dbReference type="PANTHER" id="PTHR15116">
    <property type="entry name" value="DNA-BINDING PROTEIN SATB FAMILY MEMBER"/>
    <property type="match status" value="1"/>
</dbReference>
<dbReference type="Gene3D" id="3.10.20.710">
    <property type="entry name" value="SATB, ubiquitin-like oligomerisation domain"/>
    <property type="match status" value="1"/>
</dbReference>
<keyword evidence="1" id="KW-0677">Repeat</keyword>
<evidence type="ECO:0000313" key="7">
    <source>
        <dbReference type="EMBL" id="KRZ29984.1"/>
    </source>
</evidence>